<dbReference type="SUPFAM" id="SSF54523">
    <property type="entry name" value="Pili subunits"/>
    <property type="match status" value="1"/>
</dbReference>
<keyword evidence="1" id="KW-0488">Methylation</keyword>
<dbReference type="PRINTS" id="PR00813">
    <property type="entry name" value="BCTERIALGSPG"/>
</dbReference>
<dbReference type="InterPro" id="IPR013545">
    <property type="entry name" value="T2SS_protein-GspG_C"/>
</dbReference>
<protein>
    <recommendedName>
        <fullName evidence="2">Type II secretion system protein GspG C-terminal domain-containing protein</fullName>
    </recommendedName>
</protein>
<dbReference type="Pfam" id="PF08334">
    <property type="entry name" value="T2SSG"/>
    <property type="match status" value="1"/>
</dbReference>
<dbReference type="GO" id="GO:0015627">
    <property type="term" value="C:type II protein secretion system complex"/>
    <property type="evidence" value="ECO:0007669"/>
    <property type="project" value="InterPro"/>
</dbReference>
<dbReference type="InterPro" id="IPR045584">
    <property type="entry name" value="Pilin-like"/>
</dbReference>
<sequence length="163" mass="17510">MNIFQRIRKNARGISMPEVMASITVMALLAGTGVTSAVNQISKSRIVATMDEMKAISIALDQYQQDNSGGTISTITTLVSSNYLTEGFTHTPDTDMKTDWKEDTWGNLYLLKPPSIDIDGDYLRGSLESAGADGVLADDPATTSINEASDNIKITLEPMVSSG</sequence>
<evidence type="ECO:0000259" key="2">
    <source>
        <dbReference type="Pfam" id="PF08334"/>
    </source>
</evidence>
<dbReference type="Proteomes" id="UP000178315">
    <property type="component" value="Unassembled WGS sequence"/>
</dbReference>
<dbReference type="Gene3D" id="3.30.700.10">
    <property type="entry name" value="Glycoprotein, Type 4 Pilin"/>
    <property type="match status" value="1"/>
</dbReference>
<dbReference type="EMBL" id="MHJU01000038">
    <property type="protein sequence ID" value="OGY72288.1"/>
    <property type="molecule type" value="Genomic_DNA"/>
</dbReference>
<name>A0A1G2A5Z3_9BACT</name>
<dbReference type="AlphaFoldDB" id="A0A1G2A5Z3"/>
<organism evidence="3 4">
    <name type="scientific">Candidatus Jacksonbacteria bacterium RIFCSPLOWO2_02_FULL_44_20</name>
    <dbReference type="NCBI Taxonomy" id="1798460"/>
    <lineage>
        <taxon>Bacteria</taxon>
        <taxon>Candidatus Jacksoniibacteriota</taxon>
    </lineage>
</organism>
<dbReference type="InterPro" id="IPR000983">
    <property type="entry name" value="Bac_GSPG_pilin"/>
</dbReference>
<accession>A0A1G2A5Z3</accession>
<proteinExistence type="predicted"/>
<dbReference type="GO" id="GO:0015628">
    <property type="term" value="P:protein secretion by the type II secretion system"/>
    <property type="evidence" value="ECO:0007669"/>
    <property type="project" value="InterPro"/>
</dbReference>
<evidence type="ECO:0000313" key="4">
    <source>
        <dbReference type="Proteomes" id="UP000178315"/>
    </source>
</evidence>
<evidence type="ECO:0000313" key="3">
    <source>
        <dbReference type="EMBL" id="OGY72288.1"/>
    </source>
</evidence>
<reference evidence="3 4" key="1">
    <citation type="journal article" date="2016" name="Nat. Commun.">
        <title>Thousands of microbial genomes shed light on interconnected biogeochemical processes in an aquifer system.</title>
        <authorList>
            <person name="Anantharaman K."/>
            <person name="Brown C.T."/>
            <person name="Hug L.A."/>
            <person name="Sharon I."/>
            <person name="Castelle C.J."/>
            <person name="Probst A.J."/>
            <person name="Thomas B.C."/>
            <person name="Singh A."/>
            <person name="Wilkins M.J."/>
            <person name="Karaoz U."/>
            <person name="Brodie E.L."/>
            <person name="Williams K.H."/>
            <person name="Hubbard S.S."/>
            <person name="Banfield J.F."/>
        </authorList>
    </citation>
    <scope>NUCLEOTIDE SEQUENCE [LARGE SCALE GENOMIC DNA]</scope>
</reference>
<feature type="domain" description="Type II secretion system protein GspG C-terminal" evidence="2">
    <location>
        <begin position="38"/>
        <end position="145"/>
    </location>
</feature>
<comment type="caution">
    <text evidence="3">The sequence shown here is derived from an EMBL/GenBank/DDBJ whole genome shotgun (WGS) entry which is preliminary data.</text>
</comment>
<gene>
    <name evidence="3" type="ORF">A3H61_00695</name>
</gene>
<evidence type="ECO:0000256" key="1">
    <source>
        <dbReference type="ARBA" id="ARBA00022481"/>
    </source>
</evidence>